<dbReference type="PROSITE" id="PS50853">
    <property type="entry name" value="FN3"/>
    <property type="match status" value="4"/>
</dbReference>
<organism evidence="3">
    <name type="scientific">Arion vulgaris</name>
    <dbReference type="NCBI Taxonomy" id="1028688"/>
    <lineage>
        <taxon>Eukaryota</taxon>
        <taxon>Metazoa</taxon>
        <taxon>Spiralia</taxon>
        <taxon>Lophotrochozoa</taxon>
        <taxon>Mollusca</taxon>
        <taxon>Gastropoda</taxon>
        <taxon>Heterobranchia</taxon>
        <taxon>Euthyneura</taxon>
        <taxon>Panpulmonata</taxon>
        <taxon>Eupulmonata</taxon>
        <taxon>Stylommatophora</taxon>
        <taxon>Helicina</taxon>
        <taxon>Arionoidea</taxon>
        <taxon>Arionidae</taxon>
        <taxon>Arion</taxon>
    </lineage>
</organism>
<dbReference type="InterPro" id="IPR013783">
    <property type="entry name" value="Ig-like_fold"/>
</dbReference>
<dbReference type="CDD" id="cd00063">
    <property type="entry name" value="FN3"/>
    <property type="match status" value="3"/>
</dbReference>
<dbReference type="Pfam" id="PF00041">
    <property type="entry name" value="fn3"/>
    <property type="match status" value="3"/>
</dbReference>
<evidence type="ECO:0000313" key="3">
    <source>
        <dbReference type="EMBL" id="CEK76732.1"/>
    </source>
</evidence>
<proteinExistence type="predicted"/>
<evidence type="ECO:0000256" key="1">
    <source>
        <dbReference type="SAM" id="Phobius"/>
    </source>
</evidence>
<reference evidence="3" key="1">
    <citation type="submission" date="2014-12" db="EMBL/GenBank/DDBJ databases">
        <title>Insight into the proteome of Arion vulgaris.</title>
        <authorList>
            <person name="Aradska J."/>
            <person name="Bulat T."/>
            <person name="Smidak R."/>
            <person name="Sarate P."/>
            <person name="Gangsoo J."/>
            <person name="Sialana F."/>
            <person name="Bilban M."/>
            <person name="Lubec G."/>
        </authorList>
    </citation>
    <scope>NUCLEOTIDE SEQUENCE</scope>
    <source>
        <tissue evidence="3">Skin</tissue>
    </source>
</reference>
<keyword evidence="1" id="KW-0812">Transmembrane</keyword>
<feature type="non-terminal residue" evidence="3">
    <location>
        <position position="1"/>
    </location>
</feature>
<feature type="transmembrane region" description="Helical" evidence="1">
    <location>
        <begin position="515"/>
        <end position="541"/>
    </location>
</feature>
<dbReference type="Gene3D" id="2.60.40.10">
    <property type="entry name" value="Immunoglobulins"/>
    <property type="match status" value="4"/>
</dbReference>
<accession>A0A0B7A7T8</accession>
<feature type="domain" description="Fibronectin type-III" evidence="2">
    <location>
        <begin position="297"/>
        <end position="403"/>
    </location>
</feature>
<dbReference type="InterPro" id="IPR036116">
    <property type="entry name" value="FN3_sf"/>
</dbReference>
<dbReference type="AlphaFoldDB" id="A0A0B7A7T8"/>
<keyword evidence="1" id="KW-0472">Membrane</keyword>
<gene>
    <name evidence="3" type="primary">ORF101258</name>
</gene>
<dbReference type="PANTHER" id="PTHR46957:SF7">
    <property type="entry name" value="USHERIN"/>
    <property type="match status" value="1"/>
</dbReference>
<keyword evidence="1" id="KW-1133">Transmembrane helix</keyword>
<dbReference type="SMART" id="SM00060">
    <property type="entry name" value="FN3"/>
    <property type="match status" value="4"/>
</dbReference>
<evidence type="ECO:0000259" key="2">
    <source>
        <dbReference type="PROSITE" id="PS50853"/>
    </source>
</evidence>
<dbReference type="InterPro" id="IPR050713">
    <property type="entry name" value="RTP_Phos/Ushers"/>
</dbReference>
<sequence length="675" mass="74330">EATTYSTSPTGLDAPILTPVSSTSIKVDWSTPISVNGVLTNYTIYEGNNAVYTGGTTQLSYTVPGLQIYTQYTFQVEACTDRGCAVSQPSKAWTLPAVPENQPTPSLISLTNSQRAFDGVLISWDPPAKPNGNITSYEVYRRDFLIGRTAFAVIDPILVYNGSNRVFTDNSTQLLPYHQYQYMVIAYNSAGRVASPWIDITTGEAPPDGVLPPVVNSTTPTTITVTVTPPLTLNGVITMYEILVNDSLGSSSPSLGQTVGLYQPLTPYTSYELKTRACTNGGCSNSAGIIATTSSAKPTGLAAIKIVVVTNSRVDLAWSPPSNPNGQITRYEVYMRTSCPPTLQPFYQTCLVGDPSIIYSGSNMMVTSNNLKSYTAYDFQLQVFNVNGNVDFPTWVTAETNESAPVYSIYPKLYKNGTLAAISWGSSFSLNSRLKEYILYADGNIVFQGITSEYSVKRESNNQVISFIIRAITSSGQAETPAILFDPNAVDNIGTSTVTPAPTTDKAGVPVYQEIWFIVVMCILALIVLFIILVLCCWHCGSRRPYMRERRPLHRRRQDRLDQDLYVVDSRDGSVIDENGLNPAKHKNRNNSYQHPDVGVINPVFLHDGELGRVSPSKISWPSIKYLDDDDEDEDYPKWDRHLDSGLFDDLDDDSVSGQTYSYTKEQTVFTDTHL</sequence>
<feature type="domain" description="Fibronectin type-III" evidence="2">
    <location>
        <begin position="104"/>
        <end position="208"/>
    </location>
</feature>
<dbReference type="SUPFAM" id="SSF49265">
    <property type="entry name" value="Fibronectin type III"/>
    <property type="match status" value="2"/>
</dbReference>
<name>A0A0B7A7T8_9EUPU</name>
<protein>
    <recommendedName>
        <fullName evidence="2">Fibronectin type-III domain-containing protein</fullName>
    </recommendedName>
</protein>
<dbReference type="EMBL" id="HACG01029867">
    <property type="protein sequence ID" value="CEK76732.1"/>
    <property type="molecule type" value="Transcribed_RNA"/>
</dbReference>
<feature type="domain" description="Fibronectin type-III" evidence="2">
    <location>
        <begin position="8"/>
        <end position="97"/>
    </location>
</feature>
<dbReference type="InterPro" id="IPR003961">
    <property type="entry name" value="FN3_dom"/>
</dbReference>
<feature type="domain" description="Fibronectin type-III" evidence="2">
    <location>
        <begin position="209"/>
        <end position="296"/>
    </location>
</feature>
<dbReference type="PANTHER" id="PTHR46957">
    <property type="entry name" value="CYTOKINE RECEPTOR"/>
    <property type="match status" value="1"/>
</dbReference>